<proteinExistence type="predicted"/>
<protein>
    <submittedName>
        <fullName evidence="1">Uncharacterized protein</fullName>
    </submittedName>
</protein>
<organism evidence="1 2">
    <name type="scientific">Diaphorobacter ruginosibacter</name>
    <dbReference type="NCBI Taxonomy" id="1715720"/>
    <lineage>
        <taxon>Bacteria</taxon>
        <taxon>Pseudomonadati</taxon>
        <taxon>Pseudomonadota</taxon>
        <taxon>Betaproteobacteria</taxon>
        <taxon>Burkholderiales</taxon>
        <taxon>Comamonadaceae</taxon>
        <taxon>Diaphorobacter</taxon>
    </lineage>
</organism>
<name>A0A7G9RLM3_9BURK</name>
<sequence>MNNVSMLVDEPVRCGQKQSESRGESALIRKLFLLLHGSYGNQFVSKFSTGEKDASGKDKGIRAAMMVWESALCKYAPDVVETAACRLQKEHPEFPPNLPQFEKLCEAAMPRHTYVDEQGHTSLVAFSVEPIRVDLARHNDGKDWARSLVGRVEQGDKSVRPICLKFAREALGMDRVQVCIEKIWKGSL</sequence>
<dbReference type="RefSeq" id="WP_187596764.1">
    <property type="nucleotide sequence ID" value="NZ_CP060714.1"/>
</dbReference>
<dbReference type="Proteomes" id="UP000515811">
    <property type="component" value="Chromosome"/>
</dbReference>
<accession>A0A7G9RLM3</accession>
<evidence type="ECO:0000313" key="1">
    <source>
        <dbReference type="EMBL" id="QNN56498.1"/>
    </source>
</evidence>
<dbReference type="EMBL" id="CP060714">
    <property type="protein sequence ID" value="QNN56498.1"/>
    <property type="molecule type" value="Genomic_DNA"/>
</dbReference>
<dbReference type="KEGG" id="drg:H9K76_18450"/>
<dbReference type="AlphaFoldDB" id="A0A7G9RLM3"/>
<keyword evidence="2" id="KW-1185">Reference proteome</keyword>
<gene>
    <name evidence="1" type="ORF">H9K76_18450</name>
</gene>
<reference evidence="1 2" key="1">
    <citation type="submission" date="2020-08" db="EMBL/GenBank/DDBJ databases">
        <title>Genome sequence of Diaphorobacter ruginosibacter DSM 27467T.</title>
        <authorList>
            <person name="Hyun D.-W."/>
            <person name="Bae J.-W."/>
        </authorList>
    </citation>
    <scope>NUCLEOTIDE SEQUENCE [LARGE SCALE GENOMIC DNA]</scope>
    <source>
        <strain evidence="1 2">DSM 27467</strain>
    </source>
</reference>
<evidence type="ECO:0000313" key="2">
    <source>
        <dbReference type="Proteomes" id="UP000515811"/>
    </source>
</evidence>